<feature type="domain" description="N-acetylmuramoyl-L-alanine amidase" evidence="5">
    <location>
        <begin position="139"/>
        <end position="276"/>
    </location>
</feature>
<protein>
    <submittedName>
        <fullName evidence="8">Peptidoglycan-recognition protein SC2-like isoform X2</fullName>
    </submittedName>
</protein>
<dbReference type="CDD" id="cd06583">
    <property type="entry name" value="PGRP"/>
    <property type="match status" value="1"/>
</dbReference>
<dbReference type="GeneID" id="113403858"/>
<dbReference type="SUPFAM" id="SSF55846">
    <property type="entry name" value="N-acetylmuramoyl-L-alanine amidase-like"/>
    <property type="match status" value="1"/>
</dbReference>
<keyword evidence="3" id="KW-0391">Immunity</keyword>
<keyword evidence="7" id="KW-1185">Reference proteome</keyword>
<dbReference type="InterPro" id="IPR006619">
    <property type="entry name" value="PGRP_domain_met/bac"/>
</dbReference>
<dbReference type="RefSeq" id="XP_026500261.1">
    <property type="nucleotide sequence ID" value="XM_026644476.2"/>
</dbReference>
<name>A0A8B8IX32_VANTA</name>
<dbReference type="AlphaFoldDB" id="A0A8B8IX32"/>
<evidence type="ECO:0000256" key="2">
    <source>
        <dbReference type="ARBA" id="ARBA00022588"/>
    </source>
</evidence>
<keyword evidence="2" id="KW-0399">Innate immunity</keyword>
<evidence type="ECO:0000313" key="8">
    <source>
        <dbReference type="RefSeq" id="XP_026500261.1"/>
    </source>
</evidence>
<dbReference type="Proteomes" id="UP001652626">
    <property type="component" value="Chromosome Z"/>
</dbReference>
<evidence type="ECO:0000259" key="5">
    <source>
        <dbReference type="SMART" id="SM00644"/>
    </source>
</evidence>
<keyword evidence="4" id="KW-0472">Membrane</keyword>
<dbReference type="GO" id="GO:0008270">
    <property type="term" value="F:zinc ion binding"/>
    <property type="evidence" value="ECO:0007669"/>
    <property type="project" value="InterPro"/>
</dbReference>
<dbReference type="GO" id="GO:0008745">
    <property type="term" value="F:N-acetylmuramoyl-L-alanine amidase activity"/>
    <property type="evidence" value="ECO:0007669"/>
    <property type="project" value="InterPro"/>
</dbReference>
<dbReference type="Gene3D" id="3.40.80.10">
    <property type="entry name" value="Peptidoglycan recognition protein-like"/>
    <property type="match status" value="1"/>
</dbReference>
<proteinExistence type="inferred from homology"/>
<organism evidence="7 8">
    <name type="scientific">Vanessa tameamea</name>
    <name type="common">Kamehameha butterfly</name>
    <dbReference type="NCBI Taxonomy" id="334116"/>
    <lineage>
        <taxon>Eukaryota</taxon>
        <taxon>Metazoa</taxon>
        <taxon>Ecdysozoa</taxon>
        <taxon>Arthropoda</taxon>
        <taxon>Hexapoda</taxon>
        <taxon>Insecta</taxon>
        <taxon>Pterygota</taxon>
        <taxon>Neoptera</taxon>
        <taxon>Endopterygota</taxon>
        <taxon>Lepidoptera</taxon>
        <taxon>Glossata</taxon>
        <taxon>Ditrysia</taxon>
        <taxon>Papilionoidea</taxon>
        <taxon>Nymphalidae</taxon>
        <taxon>Nymphalinae</taxon>
        <taxon>Vanessa</taxon>
    </lineage>
</organism>
<dbReference type="PANTHER" id="PTHR11022">
    <property type="entry name" value="PEPTIDOGLYCAN RECOGNITION PROTEIN"/>
    <property type="match status" value="1"/>
</dbReference>
<dbReference type="GO" id="GO:0045087">
    <property type="term" value="P:innate immune response"/>
    <property type="evidence" value="ECO:0007669"/>
    <property type="project" value="UniProtKB-KW"/>
</dbReference>
<evidence type="ECO:0000256" key="3">
    <source>
        <dbReference type="ARBA" id="ARBA00022859"/>
    </source>
</evidence>
<dbReference type="GO" id="GO:0009253">
    <property type="term" value="P:peptidoglycan catabolic process"/>
    <property type="evidence" value="ECO:0007669"/>
    <property type="project" value="InterPro"/>
</dbReference>
<gene>
    <name evidence="8" type="primary">LOC113403858</name>
</gene>
<evidence type="ECO:0000259" key="6">
    <source>
        <dbReference type="SMART" id="SM00701"/>
    </source>
</evidence>
<dbReference type="InterPro" id="IPR002502">
    <property type="entry name" value="Amidase_domain"/>
</dbReference>
<dbReference type="SMART" id="SM00644">
    <property type="entry name" value="Ami_2"/>
    <property type="match status" value="1"/>
</dbReference>
<evidence type="ECO:0000256" key="1">
    <source>
        <dbReference type="ARBA" id="ARBA00007553"/>
    </source>
</evidence>
<feature type="domain" description="Peptidoglycan recognition protein family" evidence="6">
    <location>
        <begin position="128"/>
        <end position="269"/>
    </location>
</feature>
<accession>A0A8B8IX32</accession>
<sequence>MWTPNDGNNIEERGRVNNGSDLVVMDERAIAAAMPVPNVATLNVTKSSKVHIGPKFVSVTQNVQNAEMVKGHFLGLELVSSKQARRLRCSVAVFVCWALIVATGLIIYLIYVALPSQQTRLDIGLNESWYLRRDDWQAMPAYGADFLQLPLTNVIIGHSAANYCNQRYRCIEQMLEIQQNHLRRGYYDIGPNFLVAGNGYVFEGRGANVFGAMVTSFNRISISIMFVGNYVTDVPDLAQFNHTNILLETLVRDGVLRPNYTLYGQCQVNPQTVSPGPLVMKNLHHFSHWDPVNTSGCLR</sequence>
<keyword evidence="4" id="KW-1133">Transmembrane helix</keyword>
<dbReference type="InterPro" id="IPR015510">
    <property type="entry name" value="PGRP"/>
</dbReference>
<reference evidence="8" key="1">
    <citation type="submission" date="2025-08" db="UniProtKB">
        <authorList>
            <consortium name="RefSeq"/>
        </authorList>
    </citation>
    <scope>IDENTIFICATION</scope>
    <source>
        <tissue evidence="8">Whole body</tissue>
    </source>
</reference>
<feature type="transmembrane region" description="Helical" evidence="4">
    <location>
        <begin position="91"/>
        <end position="114"/>
    </location>
</feature>
<keyword evidence="4" id="KW-0812">Transmembrane</keyword>
<dbReference type="OMA" id="FVCWALI"/>
<dbReference type="Pfam" id="PF01510">
    <property type="entry name" value="Amidase_2"/>
    <property type="match status" value="1"/>
</dbReference>
<evidence type="ECO:0000313" key="7">
    <source>
        <dbReference type="Proteomes" id="UP001652626"/>
    </source>
</evidence>
<dbReference type="PANTHER" id="PTHR11022:SF41">
    <property type="entry name" value="PEPTIDOGLYCAN-RECOGNITION PROTEIN LC-RELATED"/>
    <property type="match status" value="1"/>
</dbReference>
<evidence type="ECO:0000256" key="4">
    <source>
        <dbReference type="SAM" id="Phobius"/>
    </source>
</evidence>
<dbReference type="InterPro" id="IPR036505">
    <property type="entry name" value="Amidase/PGRP_sf"/>
</dbReference>
<dbReference type="SMART" id="SM00701">
    <property type="entry name" value="PGRP"/>
    <property type="match status" value="1"/>
</dbReference>
<comment type="similarity">
    <text evidence="1">Belongs to the N-acetylmuramoyl-L-alanine amidase 2 family.</text>
</comment>